<organism evidence="6 7">
    <name type="scientific">Brevundimonas nasdae</name>
    <dbReference type="NCBI Taxonomy" id="172043"/>
    <lineage>
        <taxon>Bacteria</taxon>
        <taxon>Pseudomonadati</taxon>
        <taxon>Pseudomonadota</taxon>
        <taxon>Alphaproteobacteria</taxon>
        <taxon>Caulobacterales</taxon>
        <taxon>Caulobacteraceae</taxon>
        <taxon>Brevundimonas</taxon>
    </lineage>
</organism>
<dbReference type="GO" id="GO:0070403">
    <property type="term" value="F:NAD+ binding"/>
    <property type="evidence" value="ECO:0007669"/>
    <property type="project" value="InterPro"/>
</dbReference>
<dbReference type="AlphaFoldDB" id="A0A0B4D2C4"/>
<dbReference type="PANTHER" id="PTHR48075">
    <property type="entry name" value="3-HYDROXYACYL-COA DEHYDROGENASE FAMILY PROTEIN"/>
    <property type="match status" value="1"/>
</dbReference>
<dbReference type="RefSeq" id="WP_039243933.1">
    <property type="nucleotide sequence ID" value="NZ_JBBCLU010000004.1"/>
</dbReference>
<evidence type="ECO:0000313" key="7">
    <source>
        <dbReference type="Proteomes" id="UP000031166"/>
    </source>
</evidence>
<dbReference type="Gene3D" id="1.10.1040.10">
    <property type="entry name" value="N-(1-d-carboxylethyl)-l-norvaline Dehydrogenase, domain 2"/>
    <property type="match status" value="1"/>
</dbReference>
<dbReference type="Pfam" id="PF00725">
    <property type="entry name" value="3HCDH"/>
    <property type="match status" value="1"/>
</dbReference>
<name>A0A0B4D2C4_9CAUL</name>
<dbReference type="Proteomes" id="UP000031166">
    <property type="component" value="Unassembled WGS sequence"/>
</dbReference>
<sequence length="293" mass="30685">MTSITTVAILGAGQMGAGIAQAVALGGYSVRLYDVVADRLPLAQGEIAASLARHVGRGLVDQAAADAALTRITTSDGMAEAVAGADLVIEAALEDEAVKKAIYAQVVPHLGPQTLLASNTSSISITRLASSTDRPDRFVGLHFMKPAPVMKLVEIIRGIATSAETHSAAVAFAESLGKTTTDAEDFPAFIVNRILVPMMNEAIFALYEGVGNVASIDKALRLGANHPMGPLELADFMGLDVVLAIMNVLYDGLADSKYRPCPLLVKYVEAGWLGRKSGRGFYDYSGAAPAPTR</sequence>
<protein>
    <submittedName>
        <fullName evidence="6">3-hydroxybutyryl-CoA dehydrogenase</fullName>
        <ecNumber evidence="6">1.1.1.157</ecNumber>
    </submittedName>
</protein>
<gene>
    <name evidence="6" type="ORF">RM53_01740</name>
</gene>
<dbReference type="InterPro" id="IPR006108">
    <property type="entry name" value="3HC_DH_C"/>
</dbReference>
<dbReference type="Gene3D" id="3.40.50.720">
    <property type="entry name" value="NAD(P)-binding Rossmann-like Domain"/>
    <property type="match status" value="1"/>
</dbReference>
<keyword evidence="2 6" id="KW-0560">Oxidoreductase</keyword>
<comment type="similarity">
    <text evidence="1">Belongs to the 3-hydroxyacyl-CoA dehydrogenase family.</text>
</comment>
<dbReference type="FunFam" id="1.10.1040.10:FF:000010">
    <property type="entry name" value="3-hydroxybutyryl-CoA dehydrogenase"/>
    <property type="match status" value="1"/>
</dbReference>
<feature type="site" description="Important for catalytic activity" evidence="3">
    <location>
        <position position="142"/>
    </location>
</feature>
<dbReference type="InterPro" id="IPR006176">
    <property type="entry name" value="3-OHacyl-CoA_DH_NAD-bd"/>
</dbReference>
<comment type="caution">
    <text evidence="6">The sequence shown here is derived from an EMBL/GenBank/DDBJ whole genome shotgun (WGS) entry which is preliminary data.</text>
</comment>
<dbReference type="InterPro" id="IPR036291">
    <property type="entry name" value="NAD(P)-bd_dom_sf"/>
</dbReference>
<evidence type="ECO:0000256" key="2">
    <source>
        <dbReference type="ARBA" id="ARBA00023002"/>
    </source>
</evidence>
<proteinExistence type="inferred from homology"/>
<dbReference type="Pfam" id="PF02737">
    <property type="entry name" value="3HCDH_N"/>
    <property type="match status" value="1"/>
</dbReference>
<dbReference type="EC" id="1.1.1.157" evidence="6"/>
<dbReference type="GO" id="GO:0008691">
    <property type="term" value="F:3-hydroxybutyryl-CoA dehydrogenase activity"/>
    <property type="evidence" value="ECO:0007669"/>
    <property type="project" value="UniProtKB-EC"/>
</dbReference>
<dbReference type="PIRSF" id="PIRSF000105">
    <property type="entry name" value="HCDH"/>
    <property type="match status" value="1"/>
</dbReference>
<evidence type="ECO:0000256" key="3">
    <source>
        <dbReference type="PIRSR" id="PIRSR000105-1"/>
    </source>
</evidence>
<evidence type="ECO:0000256" key="1">
    <source>
        <dbReference type="ARBA" id="ARBA00009463"/>
    </source>
</evidence>
<evidence type="ECO:0000259" key="5">
    <source>
        <dbReference type="Pfam" id="PF02737"/>
    </source>
</evidence>
<dbReference type="InterPro" id="IPR006180">
    <property type="entry name" value="3-OHacyl-CoA_DH_CS"/>
</dbReference>
<dbReference type="PROSITE" id="PS00067">
    <property type="entry name" value="3HCDH"/>
    <property type="match status" value="1"/>
</dbReference>
<dbReference type="InterPro" id="IPR022694">
    <property type="entry name" value="3-OHacyl-CoA_DH"/>
</dbReference>
<dbReference type="InterPro" id="IPR013328">
    <property type="entry name" value="6PGD_dom2"/>
</dbReference>
<evidence type="ECO:0000259" key="4">
    <source>
        <dbReference type="Pfam" id="PF00725"/>
    </source>
</evidence>
<feature type="domain" description="3-hydroxyacyl-CoA dehydrogenase C-terminal" evidence="4">
    <location>
        <begin position="189"/>
        <end position="284"/>
    </location>
</feature>
<dbReference type="SUPFAM" id="SSF51735">
    <property type="entry name" value="NAD(P)-binding Rossmann-fold domains"/>
    <property type="match status" value="1"/>
</dbReference>
<accession>A0A0B4D2C4</accession>
<dbReference type="EMBL" id="JWSY01000003">
    <property type="protein sequence ID" value="KIC60831.1"/>
    <property type="molecule type" value="Genomic_DNA"/>
</dbReference>
<feature type="domain" description="3-hydroxyacyl-CoA dehydrogenase NAD binding" evidence="5">
    <location>
        <begin position="6"/>
        <end position="184"/>
    </location>
</feature>
<dbReference type="InterPro" id="IPR008927">
    <property type="entry name" value="6-PGluconate_DH-like_C_sf"/>
</dbReference>
<evidence type="ECO:0000313" key="6">
    <source>
        <dbReference type="EMBL" id="KIC60831.1"/>
    </source>
</evidence>
<dbReference type="GO" id="GO:0006631">
    <property type="term" value="P:fatty acid metabolic process"/>
    <property type="evidence" value="ECO:0007669"/>
    <property type="project" value="InterPro"/>
</dbReference>
<dbReference type="NCBIfam" id="NF005715">
    <property type="entry name" value="PRK07530.1"/>
    <property type="match status" value="1"/>
</dbReference>
<dbReference type="PANTHER" id="PTHR48075:SF5">
    <property type="entry name" value="3-HYDROXYBUTYRYL-COA DEHYDROGENASE"/>
    <property type="match status" value="1"/>
</dbReference>
<reference evidence="6 7" key="1">
    <citation type="submission" date="2014-12" db="EMBL/GenBank/DDBJ databases">
        <title>Genome sequencing of Brevundimonas nasdae TPW30.</title>
        <authorList>
            <person name="Tan P.W."/>
            <person name="Chan K.-G."/>
        </authorList>
    </citation>
    <scope>NUCLEOTIDE SEQUENCE [LARGE SCALE GENOMIC DNA]</scope>
    <source>
        <strain evidence="6 7">TPW30</strain>
    </source>
</reference>
<dbReference type="SUPFAM" id="SSF48179">
    <property type="entry name" value="6-phosphogluconate dehydrogenase C-terminal domain-like"/>
    <property type="match status" value="1"/>
</dbReference>
<dbReference type="FunFam" id="3.40.50.720:FF:000009">
    <property type="entry name" value="Fatty oxidation complex, alpha subunit"/>
    <property type="match status" value="1"/>
</dbReference>
<dbReference type="STRING" id="172043.RM53_01740"/>